<dbReference type="PROSITE" id="PS50111">
    <property type="entry name" value="CHEMOTAXIS_TRANSDUC_2"/>
    <property type="match status" value="1"/>
</dbReference>
<keyword evidence="4" id="KW-0812">Transmembrane</keyword>
<dbReference type="PANTHER" id="PTHR32089:SF112">
    <property type="entry name" value="LYSOZYME-LIKE PROTEIN-RELATED"/>
    <property type="match status" value="1"/>
</dbReference>
<evidence type="ECO:0000256" key="3">
    <source>
        <dbReference type="SAM" id="MobiDB-lite"/>
    </source>
</evidence>
<feature type="domain" description="Methyl-accepting transducer" evidence="5">
    <location>
        <begin position="65"/>
        <end position="301"/>
    </location>
</feature>
<dbReference type="Gene3D" id="1.10.287.950">
    <property type="entry name" value="Methyl-accepting chemotaxis protein"/>
    <property type="match status" value="1"/>
</dbReference>
<evidence type="ECO:0000256" key="4">
    <source>
        <dbReference type="SAM" id="Phobius"/>
    </source>
</evidence>
<dbReference type="eggNOG" id="COG0840">
    <property type="taxonomic scope" value="Bacteria"/>
</dbReference>
<dbReference type="GO" id="GO:0016020">
    <property type="term" value="C:membrane"/>
    <property type="evidence" value="ECO:0007669"/>
    <property type="project" value="InterPro"/>
</dbReference>
<dbReference type="GO" id="GO:0007165">
    <property type="term" value="P:signal transduction"/>
    <property type="evidence" value="ECO:0007669"/>
    <property type="project" value="UniProtKB-KW"/>
</dbReference>
<keyword evidence="4" id="KW-1133">Transmembrane helix</keyword>
<gene>
    <name evidence="6" type="ORF">Cenrod_2136</name>
</gene>
<name>U5N9F9_9BURK</name>
<dbReference type="SUPFAM" id="SSF58104">
    <property type="entry name" value="Methyl-accepting chemotaxis protein (MCP) signaling domain"/>
    <property type="match status" value="1"/>
</dbReference>
<dbReference type="PATRIC" id="fig|946483.4.peg.2151"/>
<dbReference type="InterPro" id="IPR004089">
    <property type="entry name" value="MCPsignal_dom"/>
</dbReference>
<evidence type="ECO:0000256" key="2">
    <source>
        <dbReference type="PROSITE-ProRule" id="PRU00284"/>
    </source>
</evidence>
<dbReference type="KEGG" id="cbx:Cenrod_2136"/>
<keyword evidence="7" id="KW-1185">Reference proteome</keyword>
<organism evidence="6 7">
    <name type="scientific">Candidatus Symbiobacter mobilis CR</name>
    <dbReference type="NCBI Taxonomy" id="946483"/>
    <lineage>
        <taxon>Bacteria</taxon>
        <taxon>Pseudomonadati</taxon>
        <taxon>Pseudomonadota</taxon>
        <taxon>Betaproteobacteria</taxon>
        <taxon>Burkholderiales</taxon>
        <taxon>Comamonadaceae</taxon>
    </lineage>
</organism>
<reference evidence="6 7" key="1">
    <citation type="journal article" date="2013" name="Genome Biol.">
        <title>Genomic analysis reveals key aspects of prokaryotic symbiosis in the phototrophic consortium "Chlorochromatium aggregatum".</title>
        <authorList>
            <person name="Liu Z."/>
            <person name="Muller J."/>
            <person name="Li T."/>
            <person name="Alvey R.M."/>
            <person name="Vogl K."/>
            <person name="Frigaard N.U."/>
            <person name="Rockwell N.C."/>
            <person name="Boyd E.S."/>
            <person name="Tomsho L.P."/>
            <person name="Schuster S.C."/>
            <person name="Henke P."/>
            <person name="Rohde M."/>
            <person name="Overmann J."/>
            <person name="Bryant D.A."/>
        </authorList>
    </citation>
    <scope>NUCLEOTIDE SEQUENCE [LARGE SCALE GENOMIC DNA]</scope>
    <source>
        <strain evidence="6">CR</strain>
    </source>
</reference>
<evidence type="ECO:0000313" key="6">
    <source>
        <dbReference type="EMBL" id="AGX88206.1"/>
    </source>
</evidence>
<dbReference type="AlphaFoldDB" id="U5N9F9"/>
<keyword evidence="1 2" id="KW-0807">Transducer</keyword>
<accession>U5N9F9</accession>
<keyword evidence="4" id="KW-0472">Membrane</keyword>
<feature type="region of interest" description="Disordered" evidence="3">
    <location>
        <begin position="340"/>
        <end position="359"/>
    </location>
</feature>
<feature type="transmembrane region" description="Helical" evidence="4">
    <location>
        <begin position="36"/>
        <end position="55"/>
    </location>
</feature>
<protein>
    <submittedName>
        <fullName evidence="6">Methyl-accepting chemotaxis protein</fullName>
    </submittedName>
</protein>
<evidence type="ECO:0000256" key="1">
    <source>
        <dbReference type="ARBA" id="ARBA00023224"/>
    </source>
</evidence>
<dbReference type="SMART" id="SM00283">
    <property type="entry name" value="MA"/>
    <property type="match status" value="1"/>
</dbReference>
<dbReference type="PANTHER" id="PTHR32089">
    <property type="entry name" value="METHYL-ACCEPTING CHEMOTAXIS PROTEIN MCPB"/>
    <property type="match status" value="1"/>
</dbReference>
<dbReference type="Proteomes" id="UP000017184">
    <property type="component" value="Chromosome"/>
</dbReference>
<dbReference type="STRING" id="946483.Cenrod_2136"/>
<evidence type="ECO:0000259" key="5">
    <source>
        <dbReference type="PROSITE" id="PS50111"/>
    </source>
</evidence>
<dbReference type="Pfam" id="PF00015">
    <property type="entry name" value="MCPsignal"/>
    <property type="match status" value="1"/>
</dbReference>
<dbReference type="RefSeq" id="WP_022775361.1">
    <property type="nucleotide sequence ID" value="NC_022576.1"/>
</dbReference>
<proteinExistence type="predicted"/>
<dbReference type="EMBL" id="CP004885">
    <property type="protein sequence ID" value="AGX88206.1"/>
    <property type="molecule type" value="Genomic_DNA"/>
</dbReference>
<dbReference type="HOGENOM" id="CLU_770948_0_0_4"/>
<evidence type="ECO:0000313" key="7">
    <source>
        <dbReference type="Proteomes" id="UP000017184"/>
    </source>
</evidence>
<sequence length="359" mass="38192">MKLSALSLFTAAIVAVLVLTAYLAVTDRICDTTTWALVAAAVSSFVTLLVVRGVLAPTVHLVDGMSDKIHTHADAIAKSMDQQSGVSAQLSSSVVEISSTMEEFSSTAAHIAQHSHSVVERADKTLEDTKVGAAEVENLTFKINDISQTIQANLTEIVELGQKSKEINKVKEIINNIANQTKLIAFNAALEAASAGEAGKRFGVVAVEIRRLADSVVESTAEIEGKITEILDSVNRLVMSSEKSFQLIQEGQEYASRTVALLIESLDGVDETASAARQISLSTQQQQIASSQVFLALKHIEQGVRQSSDSLQETTGATEEMLALSQQLRDLVSKLRFKVGKPSGASTASVETVPTAPAA</sequence>